<gene>
    <name evidence="2" type="ORF">Fcan01_10599</name>
</gene>
<feature type="transmembrane region" description="Helical" evidence="1">
    <location>
        <begin position="53"/>
        <end position="73"/>
    </location>
</feature>
<name>A0A226ECP3_FOLCA</name>
<dbReference type="EMBL" id="LNIX01000005">
    <property type="protein sequence ID" value="OXA54521.1"/>
    <property type="molecule type" value="Genomic_DNA"/>
</dbReference>
<comment type="caution">
    <text evidence="2">The sequence shown here is derived from an EMBL/GenBank/DDBJ whole genome shotgun (WGS) entry which is preliminary data.</text>
</comment>
<feature type="transmembrane region" description="Helical" evidence="1">
    <location>
        <begin position="79"/>
        <end position="99"/>
    </location>
</feature>
<accession>A0A226ECP3</accession>
<feature type="transmembrane region" description="Helical" evidence="1">
    <location>
        <begin position="161"/>
        <end position="182"/>
    </location>
</feature>
<protein>
    <submittedName>
        <fullName evidence="2">Phosphatidylinositol:ceramide inositolphosphotransferase</fullName>
    </submittedName>
</protein>
<sequence length="266" mass="30665">MRHSWQHICISDVVLVLYPELAEWLNNWNVIEDEMLQLGFNRDKIKITTFSRYFIPLFEFVPSLIFGSLNMLWLFDIRYPLHCLISFIYSYLPHICYAVEDSKALLMLKSLQVGFLLMRSHLEKNSDAPRRQLPVKKIHLLLIKLRQHAKYCGDYLATQQLVTILMTMHTTAASFFVLVTVLSDLSLGDSTEELITLAFTSILPAFGMSRLYVKIWMAVREQKIASILNLEGLKQEQEPFGSDYSKEVLTGNFQAVDKSSDGGFLQ</sequence>
<keyword evidence="3" id="KW-1185">Reference proteome</keyword>
<keyword evidence="1" id="KW-0472">Membrane</keyword>
<keyword evidence="1" id="KW-0812">Transmembrane</keyword>
<keyword evidence="2" id="KW-0808">Transferase</keyword>
<evidence type="ECO:0000313" key="3">
    <source>
        <dbReference type="Proteomes" id="UP000198287"/>
    </source>
</evidence>
<keyword evidence="1" id="KW-1133">Transmembrane helix</keyword>
<dbReference type="GO" id="GO:0016740">
    <property type="term" value="F:transferase activity"/>
    <property type="evidence" value="ECO:0007669"/>
    <property type="project" value="UniProtKB-KW"/>
</dbReference>
<dbReference type="Proteomes" id="UP000198287">
    <property type="component" value="Unassembled WGS sequence"/>
</dbReference>
<evidence type="ECO:0000256" key="1">
    <source>
        <dbReference type="SAM" id="Phobius"/>
    </source>
</evidence>
<evidence type="ECO:0000313" key="2">
    <source>
        <dbReference type="EMBL" id="OXA54521.1"/>
    </source>
</evidence>
<reference evidence="2 3" key="1">
    <citation type="submission" date="2015-12" db="EMBL/GenBank/DDBJ databases">
        <title>The genome of Folsomia candida.</title>
        <authorList>
            <person name="Faddeeva A."/>
            <person name="Derks M.F."/>
            <person name="Anvar Y."/>
            <person name="Smit S."/>
            <person name="Van Straalen N."/>
            <person name="Roelofs D."/>
        </authorList>
    </citation>
    <scope>NUCLEOTIDE SEQUENCE [LARGE SCALE GENOMIC DNA]</scope>
    <source>
        <strain evidence="2 3">VU population</strain>
        <tissue evidence="2">Whole body</tissue>
    </source>
</reference>
<proteinExistence type="predicted"/>
<feature type="transmembrane region" description="Helical" evidence="1">
    <location>
        <begin position="194"/>
        <end position="213"/>
    </location>
</feature>
<organism evidence="2 3">
    <name type="scientific">Folsomia candida</name>
    <name type="common">Springtail</name>
    <dbReference type="NCBI Taxonomy" id="158441"/>
    <lineage>
        <taxon>Eukaryota</taxon>
        <taxon>Metazoa</taxon>
        <taxon>Ecdysozoa</taxon>
        <taxon>Arthropoda</taxon>
        <taxon>Hexapoda</taxon>
        <taxon>Collembola</taxon>
        <taxon>Entomobryomorpha</taxon>
        <taxon>Isotomoidea</taxon>
        <taxon>Isotomidae</taxon>
        <taxon>Proisotominae</taxon>
        <taxon>Folsomia</taxon>
    </lineage>
</organism>
<dbReference type="AlphaFoldDB" id="A0A226ECP3"/>